<dbReference type="PANTHER" id="PTHR30313:SF2">
    <property type="entry name" value="DNA PRIMASE"/>
    <property type="match status" value="1"/>
</dbReference>
<keyword evidence="4" id="KW-0804">Transcription</keyword>
<keyword evidence="4" id="KW-0235">DNA replication</keyword>
<dbReference type="PANTHER" id="PTHR30313">
    <property type="entry name" value="DNA PRIMASE"/>
    <property type="match status" value="1"/>
</dbReference>
<evidence type="ECO:0000256" key="3">
    <source>
        <dbReference type="ARBA" id="ARBA00022833"/>
    </source>
</evidence>
<dbReference type="SMART" id="SM00400">
    <property type="entry name" value="ZnF_CHCC"/>
    <property type="match status" value="1"/>
</dbReference>
<dbReference type="GO" id="GO:0003677">
    <property type="term" value="F:DNA binding"/>
    <property type="evidence" value="ECO:0007669"/>
    <property type="project" value="UniProtKB-KW"/>
</dbReference>
<dbReference type="Pfam" id="PF13155">
    <property type="entry name" value="Toprim_2"/>
    <property type="match status" value="1"/>
</dbReference>
<keyword evidence="1 4" id="KW-0479">Metal-binding</keyword>
<keyword evidence="4" id="KW-0639">Primosome</keyword>
<dbReference type="STRING" id="1212765.MHLP_04005"/>
<comment type="catalytic activity">
    <reaction evidence="4">
        <text>ssDNA + n NTP = ssDNA/pppN(pN)n-1 hybrid + (n-1) diphosphate.</text>
        <dbReference type="EC" id="2.7.7.101"/>
    </reaction>
</comment>
<comment type="function">
    <text evidence="4">RNA polymerase that catalyzes the synthesis of short RNA molecules used as primers for DNA polymerase during DNA replication.</text>
</comment>
<name>I7CGI8_MYCHA</name>
<dbReference type="OrthoDB" id="9803773at2"/>
<feature type="coiled-coil region" evidence="5">
    <location>
        <begin position="597"/>
        <end position="624"/>
    </location>
</feature>
<comment type="domain">
    <text evidence="4">Contains an N-terminal zinc-binding domain, a central core domain that contains the primase activity, and a C-terminal DnaB-binding domain.</text>
</comment>
<dbReference type="InterPro" id="IPR050219">
    <property type="entry name" value="DnaG_primase"/>
</dbReference>
<dbReference type="GO" id="GO:0006269">
    <property type="term" value="P:DNA replication, synthesis of primer"/>
    <property type="evidence" value="ECO:0007669"/>
    <property type="project" value="UniProtKB-UniRule"/>
</dbReference>
<dbReference type="Gene3D" id="3.40.1360.10">
    <property type="match status" value="1"/>
</dbReference>
<dbReference type="InterPro" id="IPR002694">
    <property type="entry name" value="Znf_CHC2"/>
</dbReference>
<organism evidence="7 8">
    <name type="scientific">Mycoplasma haematolamae (strain Purdue)</name>
    <dbReference type="NCBI Taxonomy" id="1212765"/>
    <lineage>
        <taxon>Bacteria</taxon>
        <taxon>Bacillati</taxon>
        <taxon>Mycoplasmatota</taxon>
        <taxon>Mollicutes</taxon>
        <taxon>Mycoplasmataceae</taxon>
        <taxon>Mycoplasma</taxon>
    </lineage>
</organism>
<reference evidence="7 8" key="1">
    <citation type="journal article" date="2012" name="J. Bacteriol.">
        <title>Genome Sequence of "Candidatus Mycoplasma haemolamae" Strain Purdue, a Red Blood Cell Pathogen of Alpacas (Vicugna pacos) and Llamas (Lama glama).</title>
        <authorList>
            <person name="Guimaraes A.M."/>
            <person name="Toth B."/>
            <person name="Santos A.P."/>
            <person name="do Nascimento N.C."/>
            <person name="Kritchevsky J.E."/>
            <person name="Messick J.B."/>
        </authorList>
    </citation>
    <scope>NUCLEOTIDE SEQUENCE [LARGE SCALE GENOMIC DNA]</scope>
    <source>
        <strain evidence="7 8">Purdue</strain>
    </source>
</reference>
<dbReference type="Gene3D" id="3.90.980.10">
    <property type="entry name" value="DNA primase, catalytic core, N-terminal domain"/>
    <property type="match status" value="1"/>
</dbReference>
<dbReference type="InterPro" id="IPR013264">
    <property type="entry name" value="DNAG_N"/>
</dbReference>
<gene>
    <name evidence="4" type="primary">dnaG</name>
    <name evidence="7" type="ordered locus">MHLP_04005</name>
</gene>
<dbReference type="KEGG" id="mhl:MHLP_04005"/>
<keyword evidence="4" id="KW-0808">Transferase</keyword>
<sequence length="636" mass="72973">MSQERFSRPKYSVKKVIESYLSLEKRGRNFWALCPFHDDNKASLSVSEEKNIFKCFSCGVSGDAISFVMRKESLPFPEALLKIHQLLNLPLEGIRGLEAKASEQAFREKLSKFNKFVLEFFQRTLYSEQGADALKYLMEERKLTEKEISTYRLGYAPSGNELLLTLENIQKADPELSFLNRSFLLKTGIIYESTQGELQPLFRNRIVFPLFSTKGDILSFSSRALPPYQKEVKYVHSRETVLFKKSTLFYNLQSLGGVTKDTYIYLFEGFFDLFASVSLKEGIRSLAILGSEISDEGYSLLSSLGTKKYVLVMDNDLPGMKASLKIFKKSLRFNLEIYSLDLEFGDSKDLAELKAREPNLQLPEPTPYIDWLKKNYSKVFSISEIQLDLLIVNQWVNDLISNLFESDKLVSSVNAKFALSAIEEIFKLYDLVDLSESEQKAIEEIKAEYLEKVKLGTISKKTKTGTVRKPKPISKTPKKDSIEAKYSRLRALIEKIKGDEVYLRVLQLSLPGWSCHYIASFLEKFQWTLTEEDKSFLVQIVSDIEEMSEGQEISYLSSEGMSTAKQLFEFLELYYSLTHQLMTQAEELVKSGPTVSFSERMAQLDQLSRDREELNKQSANVFKQLVNFESNYANSK</sequence>
<keyword evidence="3 4" id="KW-0862">Zinc</keyword>
<dbReference type="Pfam" id="PF08275">
    <property type="entry name" value="DNAG_N"/>
    <property type="match status" value="1"/>
</dbReference>
<dbReference type="InterPro" id="IPR036977">
    <property type="entry name" value="DNA_primase_Znf_CHC2"/>
</dbReference>
<dbReference type="Gene3D" id="3.90.580.10">
    <property type="entry name" value="Zinc finger, CHC2-type domain"/>
    <property type="match status" value="1"/>
</dbReference>
<keyword evidence="8" id="KW-1185">Reference proteome</keyword>
<comment type="similarity">
    <text evidence="4">Belongs to the DnaG primase family.</text>
</comment>
<protein>
    <recommendedName>
        <fullName evidence="4">DNA primase</fullName>
        <ecNumber evidence="4">2.7.7.101</ecNumber>
    </recommendedName>
</protein>
<keyword evidence="4" id="KW-0238">DNA-binding</keyword>
<dbReference type="PATRIC" id="fig|1212765.3.peg.908"/>
<evidence type="ECO:0000256" key="4">
    <source>
        <dbReference type="HAMAP-Rule" id="MF_00974"/>
    </source>
</evidence>
<dbReference type="GO" id="GO:1990077">
    <property type="term" value="C:primosome complex"/>
    <property type="evidence" value="ECO:0007669"/>
    <property type="project" value="UniProtKB-KW"/>
</dbReference>
<dbReference type="EMBL" id="CP003731">
    <property type="protein sequence ID" value="AFO52381.1"/>
    <property type="molecule type" value="Genomic_DNA"/>
</dbReference>
<evidence type="ECO:0000259" key="6">
    <source>
        <dbReference type="SMART" id="SM00400"/>
    </source>
</evidence>
<dbReference type="GO" id="GO:0003899">
    <property type="term" value="F:DNA-directed RNA polymerase activity"/>
    <property type="evidence" value="ECO:0007669"/>
    <property type="project" value="UniProtKB-UniRule"/>
</dbReference>
<dbReference type="GO" id="GO:0005737">
    <property type="term" value="C:cytoplasm"/>
    <property type="evidence" value="ECO:0007669"/>
    <property type="project" value="TreeGrafter"/>
</dbReference>
<evidence type="ECO:0000313" key="8">
    <source>
        <dbReference type="Proteomes" id="UP000006502"/>
    </source>
</evidence>
<comment type="subunit">
    <text evidence="4">Monomer. Interacts with DnaB.</text>
</comment>
<comment type="cofactor">
    <cofactor evidence="4">
        <name>Zn(2+)</name>
        <dbReference type="ChEBI" id="CHEBI:29105"/>
    </cofactor>
    <text evidence="4">Binds 1 zinc ion per monomer.</text>
</comment>
<dbReference type="Proteomes" id="UP000006502">
    <property type="component" value="Chromosome"/>
</dbReference>
<feature type="domain" description="Zinc finger CHC2-type" evidence="6">
    <location>
        <begin position="30"/>
        <end position="84"/>
    </location>
</feature>
<dbReference type="GO" id="GO:0008270">
    <property type="term" value="F:zinc ion binding"/>
    <property type="evidence" value="ECO:0007669"/>
    <property type="project" value="UniProtKB-UniRule"/>
</dbReference>
<accession>I7CGI8</accession>
<dbReference type="SUPFAM" id="SSF56731">
    <property type="entry name" value="DNA primase core"/>
    <property type="match status" value="1"/>
</dbReference>
<dbReference type="SUPFAM" id="SSF57783">
    <property type="entry name" value="Zinc beta-ribbon"/>
    <property type="match status" value="1"/>
</dbReference>
<keyword evidence="4" id="KW-0240">DNA-directed RNA polymerase</keyword>
<dbReference type="HOGENOM" id="CLU_013501_3_3_14"/>
<dbReference type="Pfam" id="PF01807">
    <property type="entry name" value="Zn_ribbon_DnaG"/>
    <property type="match status" value="1"/>
</dbReference>
<evidence type="ECO:0000256" key="1">
    <source>
        <dbReference type="ARBA" id="ARBA00022723"/>
    </source>
</evidence>
<evidence type="ECO:0000313" key="7">
    <source>
        <dbReference type="EMBL" id="AFO52381.1"/>
    </source>
</evidence>
<reference evidence="8" key="2">
    <citation type="submission" date="2012-07" db="EMBL/GenBank/DDBJ databases">
        <title>Complete genome sequence of 'Candidatus Mycoplasma haemolamae'.</title>
        <authorList>
            <person name="Guimaraes A.M.S."/>
            <person name="Toth B."/>
            <person name="Santos A.P."/>
            <person name="Nascimento N.C."/>
            <person name="Sojka J.E."/>
            <person name="Messick J.B."/>
        </authorList>
    </citation>
    <scope>NUCLEOTIDE SEQUENCE [LARGE SCALE GENOMIC DNA]</scope>
    <source>
        <strain evidence="8">Purdue</strain>
    </source>
</reference>
<feature type="zinc finger region" description="CHC2-type" evidence="4">
    <location>
        <begin position="34"/>
        <end position="58"/>
    </location>
</feature>
<dbReference type="InterPro" id="IPR037068">
    <property type="entry name" value="DNA_primase_core_N_sf"/>
</dbReference>
<dbReference type="HAMAP" id="MF_00974">
    <property type="entry name" value="DNA_primase_DnaG"/>
    <property type="match status" value="1"/>
</dbReference>
<keyword evidence="5" id="KW-0175">Coiled coil</keyword>
<dbReference type="InterPro" id="IPR030846">
    <property type="entry name" value="DnaG_bac"/>
</dbReference>
<evidence type="ECO:0000256" key="5">
    <source>
        <dbReference type="SAM" id="Coils"/>
    </source>
</evidence>
<keyword evidence="4" id="KW-0548">Nucleotidyltransferase</keyword>
<keyword evidence="2 4" id="KW-0863">Zinc-finger</keyword>
<dbReference type="AlphaFoldDB" id="I7CGI8"/>
<dbReference type="EC" id="2.7.7.101" evidence="4"/>
<dbReference type="GO" id="GO:0000428">
    <property type="term" value="C:DNA-directed RNA polymerase complex"/>
    <property type="evidence" value="ECO:0007669"/>
    <property type="project" value="UniProtKB-KW"/>
</dbReference>
<proteinExistence type="inferred from homology"/>
<evidence type="ECO:0000256" key="2">
    <source>
        <dbReference type="ARBA" id="ARBA00022771"/>
    </source>
</evidence>